<dbReference type="SUPFAM" id="SSF56235">
    <property type="entry name" value="N-terminal nucleophile aminohydrolases (Ntn hydrolases)"/>
    <property type="match status" value="1"/>
</dbReference>
<dbReference type="Ensembl" id="ENSCSRT00000010840.1">
    <property type="protein sequence ID" value="ENSCSRP00000010462.1"/>
    <property type="gene ID" value="ENSCSRG00000007784.1"/>
</dbReference>
<reference evidence="2" key="1">
    <citation type="submission" date="2025-08" db="UniProtKB">
        <authorList>
            <consortium name="Ensembl"/>
        </authorList>
    </citation>
    <scope>IDENTIFICATION</scope>
</reference>
<dbReference type="InterPro" id="IPR029055">
    <property type="entry name" value="Ntn_hydrolases_N"/>
</dbReference>
<organism evidence="2 3">
    <name type="scientific">Chelydra serpentina</name>
    <name type="common">Snapping turtle</name>
    <name type="synonym">Testudo serpentina</name>
    <dbReference type="NCBI Taxonomy" id="8475"/>
    <lineage>
        <taxon>Eukaryota</taxon>
        <taxon>Metazoa</taxon>
        <taxon>Chordata</taxon>
        <taxon>Craniata</taxon>
        <taxon>Vertebrata</taxon>
        <taxon>Euteleostomi</taxon>
        <taxon>Archelosauria</taxon>
        <taxon>Testudinata</taxon>
        <taxon>Testudines</taxon>
        <taxon>Cryptodira</taxon>
        <taxon>Durocryptodira</taxon>
        <taxon>Americhelydia</taxon>
        <taxon>Chelydroidea</taxon>
        <taxon>Chelydridae</taxon>
        <taxon>Chelydra</taxon>
    </lineage>
</organism>
<proteinExistence type="inferred from homology"/>
<protein>
    <submittedName>
        <fullName evidence="2">Uncharacterized protein</fullName>
    </submittedName>
</protein>
<dbReference type="InterPro" id="IPR052688">
    <property type="entry name" value="Gamma-glutamyltransfase"/>
</dbReference>
<reference evidence="2" key="2">
    <citation type="submission" date="2025-09" db="UniProtKB">
        <authorList>
            <consortium name="Ensembl"/>
        </authorList>
    </citation>
    <scope>IDENTIFICATION</scope>
</reference>
<dbReference type="PANTHER" id="PTHR47278:SF1">
    <property type="entry name" value="GLUTATHIONE HYDROLASE 6"/>
    <property type="match status" value="1"/>
</dbReference>
<keyword evidence="3" id="KW-1185">Reference proteome</keyword>
<dbReference type="Proteomes" id="UP000694403">
    <property type="component" value="Unplaced"/>
</dbReference>
<evidence type="ECO:0000256" key="1">
    <source>
        <dbReference type="ARBA" id="ARBA00009381"/>
    </source>
</evidence>
<dbReference type="AlphaFoldDB" id="A0A8C3S8P2"/>
<dbReference type="GO" id="GO:0070062">
    <property type="term" value="C:extracellular exosome"/>
    <property type="evidence" value="ECO:0007669"/>
    <property type="project" value="TreeGrafter"/>
</dbReference>
<comment type="similarity">
    <text evidence="1">Belongs to the gamma-glutamyltransferase family.</text>
</comment>
<sequence length="303" mass="29902">MGDLAGFRVDRELAAALRASAGTVKASGLCSLFCDGAGELKGRGALVTHPRLAALLRAVASGDDTLPRALAPDLPPAEREPFLRAMGGLGLELQSPLAVRLGHTWLYGAPAPAAGSLLASVLQEVRAPPRPGAAPAPVGSHLAVADSQGNVLLLSASLNSSFGSRVLAPASGVVLSDLTAPTGPGLLSWACPLVLSLGEEGTVVGLGATGGSAAPLALAQAVINQVYLGQPLQEALETPWLQLGGGGAGAFPGCGPCPPSNLSGGEGAGGAPQAGPWVLQVASQGGHARAFAAPAACCHHEGY</sequence>
<dbReference type="InterPro" id="IPR043137">
    <property type="entry name" value="GGT_ssub_C"/>
</dbReference>
<evidence type="ECO:0000313" key="2">
    <source>
        <dbReference type="Ensembl" id="ENSCSRP00000010462.1"/>
    </source>
</evidence>
<name>A0A8C3S8P2_CHESE</name>
<evidence type="ECO:0000313" key="3">
    <source>
        <dbReference type="Proteomes" id="UP000694403"/>
    </source>
</evidence>
<dbReference type="Gene3D" id="3.60.20.40">
    <property type="match status" value="1"/>
</dbReference>
<accession>A0A8C3S8P2</accession>
<dbReference type="PANTHER" id="PTHR47278">
    <property type="entry name" value="GLUTATHIONE HYDROLASE 6"/>
    <property type="match status" value="1"/>
</dbReference>